<feature type="compositionally biased region" description="Gly residues" evidence="7">
    <location>
        <begin position="164"/>
        <end position="177"/>
    </location>
</feature>
<evidence type="ECO:0000256" key="5">
    <source>
        <dbReference type="ARBA" id="ARBA00023136"/>
    </source>
</evidence>
<name>A0A150G4W1_GONPE</name>
<keyword evidence="9" id="KW-1185">Reference proteome</keyword>
<organism evidence="8 9">
    <name type="scientific">Gonium pectorale</name>
    <name type="common">Green alga</name>
    <dbReference type="NCBI Taxonomy" id="33097"/>
    <lineage>
        <taxon>Eukaryota</taxon>
        <taxon>Viridiplantae</taxon>
        <taxon>Chlorophyta</taxon>
        <taxon>core chlorophytes</taxon>
        <taxon>Chlorophyceae</taxon>
        <taxon>CS clade</taxon>
        <taxon>Chlamydomonadales</taxon>
        <taxon>Volvocaceae</taxon>
        <taxon>Gonium</taxon>
    </lineage>
</organism>
<keyword evidence="4" id="KW-1133">Transmembrane helix</keyword>
<dbReference type="SUPFAM" id="SSF55073">
    <property type="entry name" value="Nucleotide cyclase"/>
    <property type="match status" value="1"/>
</dbReference>
<dbReference type="AlphaFoldDB" id="A0A150G4W1"/>
<feature type="region of interest" description="Disordered" evidence="7">
    <location>
        <begin position="97"/>
        <end position="139"/>
    </location>
</feature>
<dbReference type="PANTHER" id="PTHR11920:SF335">
    <property type="entry name" value="GUANYLATE CYCLASE"/>
    <property type="match status" value="1"/>
</dbReference>
<gene>
    <name evidence="8" type="ORF">GPECTOR_60g696</name>
</gene>
<dbReference type="InterPro" id="IPR029787">
    <property type="entry name" value="Nucleotide_cyclase"/>
</dbReference>
<dbReference type="GO" id="GO:0004016">
    <property type="term" value="F:adenylate cyclase activity"/>
    <property type="evidence" value="ECO:0007669"/>
    <property type="project" value="TreeGrafter"/>
</dbReference>
<keyword evidence="6" id="KW-0456">Lyase</keyword>
<protein>
    <recommendedName>
        <fullName evidence="10">Guanylate cyclase domain-containing protein</fullName>
    </recommendedName>
</protein>
<accession>A0A150G4W1</accession>
<keyword evidence="2" id="KW-0812">Transmembrane</keyword>
<comment type="caution">
    <text evidence="8">The sequence shown here is derived from an EMBL/GenBank/DDBJ whole genome shotgun (WGS) entry which is preliminary data.</text>
</comment>
<proteinExistence type="predicted"/>
<evidence type="ECO:0000313" key="8">
    <source>
        <dbReference type="EMBL" id="KXZ44919.1"/>
    </source>
</evidence>
<keyword evidence="5" id="KW-0472">Membrane</keyword>
<dbReference type="EMBL" id="LSYV01000061">
    <property type="protein sequence ID" value="KXZ44919.1"/>
    <property type="molecule type" value="Genomic_DNA"/>
</dbReference>
<feature type="region of interest" description="Disordered" evidence="7">
    <location>
        <begin position="154"/>
        <end position="181"/>
    </location>
</feature>
<dbReference type="GO" id="GO:0005886">
    <property type="term" value="C:plasma membrane"/>
    <property type="evidence" value="ECO:0007669"/>
    <property type="project" value="TreeGrafter"/>
</dbReference>
<comment type="subcellular location">
    <subcellularLocation>
        <location evidence="1">Membrane</location>
    </subcellularLocation>
</comment>
<evidence type="ECO:0000256" key="1">
    <source>
        <dbReference type="ARBA" id="ARBA00004370"/>
    </source>
</evidence>
<evidence type="ECO:0000256" key="6">
    <source>
        <dbReference type="ARBA" id="ARBA00023239"/>
    </source>
</evidence>
<evidence type="ECO:0000256" key="3">
    <source>
        <dbReference type="ARBA" id="ARBA00022741"/>
    </source>
</evidence>
<evidence type="ECO:0000313" key="9">
    <source>
        <dbReference type="Proteomes" id="UP000075714"/>
    </source>
</evidence>
<evidence type="ECO:0000256" key="2">
    <source>
        <dbReference type="ARBA" id="ARBA00022692"/>
    </source>
</evidence>
<dbReference type="GO" id="GO:0004383">
    <property type="term" value="F:guanylate cyclase activity"/>
    <property type="evidence" value="ECO:0007669"/>
    <property type="project" value="TreeGrafter"/>
</dbReference>
<dbReference type="PANTHER" id="PTHR11920">
    <property type="entry name" value="GUANYLYL CYCLASE"/>
    <property type="match status" value="1"/>
</dbReference>
<evidence type="ECO:0000256" key="4">
    <source>
        <dbReference type="ARBA" id="ARBA00022989"/>
    </source>
</evidence>
<dbReference type="GO" id="GO:0000166">
    <property type="term" value="F:nucleotide binding"/>
    <property type="evidence" value="ECO:0007669"/>
    <property type="project" value="UniProtKB-KW"/>
</dbReference>
<dbReference type="Proteomes" id="UP000075714">
    <property type="component" value="Unassembled WGS sequence"/>
</dbReference>
<sequence>MESTGVPGLIHASETAQALLRREAWVPTGGIEVKGKGIMRTYLWAPPDSDLSPEATAALARYTAGSATAGSTDPPLWRAAAASIAAAASASAAGLGLGPASVSDASGGGSRLRTAGQSSPAGCPPLPRQQPGGAASGGLGMGMGMGIGMGIGVGGRPGSSASTGGTGGTGHTSGVGRSGTSLAMTTRESNTVASRADSCQMLARLLLDTGN</sequence>
<keyword evidence="3" id="KW-0547">Nucleotide-binding</keyword>
<evidence type="ECO:0000256" key="7">
    <source>
        <dbReference type="SAM" id="MobiDB-lite"/>
    </source>
</evidence>
<dbReference type="Gene3D" id="3.30.70.1230">
    <property type="entry name" value="Nucleotide cyclase"/>
    <property type="match status" value="1"/>
</dbReference>
<dbReference type="InterPro" id="IPR050401">
    <property type="entry name" value="Cyclic_nucleotide_synthase"/>
</dbReference>
<dbReference type="GO" id="GO:0007168">
    <property type="term" value="P:receptor guanylyl cyclase signaling pathway"/>
    <property type="evidence" value="ECO:0007669"/>
    <property type="project" value="TreeGrafter"/>
</dbReference>
<dbReference type="GO" id="GO:0001653">
    <property type="term" value="F:peptide receptor activity"/>
    <property type="evidence" value="ECO:0007669"/>
    <property type="project" value="TreeGrafter"/>
</dbReference>
<evidence type="ECO:0008006" key="10">
    <source>
        <dbReference type="Google" id="ProtNLM"/>
    </source>
</evidence>
<reference evidence="9" key="1">
    <citation type="journal article" date="2016" name="Nat. Commun.">
        <title>The Gonium pectorale genome demonstrates co-option of cell cycle regulation during the evolution of multicellularity.</title>
        <authorList>
            <person name="Hanschen E.R."/>
            <person name="Marriage T.N."/>
            <person name="Ferris P.J."/>
            <person name="Hamaji T."/>
            <person name="Toyoda A."/>
            <person name="Fujiyama A."/>
            <person name="Neme R."/>
            <person name="Noguchi H."/>
            <person name="Minakuchi Y."/>
            <person name="Suzuki M."/>
            <person name="Kawai-Toyooka H."/>
            <person name="Smith D.R."/>
            <person name="Sparks H."/>
            <person name="Anderson J."/>
            <person name="Bakaric R."/>
            <person name="Luria V."/>
            <person name="Karger A."/>
            <person name="Kirschner M.W."/>
            <person name="Durand P.M."/>
            <person name="Michod R.E."/>
            <person name="Nozaki H."/>
            <person name="Olson B.J."/>
        </authorList>
    </citation>
    <scope>NUCLEOTIDE SEQUENCE [LARGE SCALE GENOMIC DNA]</scope>
    <source>
        <strain evidence="9">NIES-2863</strain>
    </source>
</reference>
<dbReference type="OrthoDB" id="1890790at2759"/>